<organism evidence="2 3">
    <name type="scientific">Corynebacterium mastitidis</name>
    <dbReference type="NCBI Taxonomy" id="161890"/>
    <lineage>
        <taxon>Bacteria</taxon>
        <taxon>Bacillati</taxon>
        <taxon>Actinomycetota</taxon>
        <taxon>Actinomycetes</taxon>
        <taxon>Mycobacteriales</taxon>
        <taxon>Corynebacteriaceae</taxon>
        <taxon>Corynebacterium</taxon>
    </lineage>
</organism>
<keyword evidence="1" id="KW-0732">Signal</keyword>
<gene>
    <name evidence="2" type="ORF">CXB45_07490</name>
</gene>
<accession>A0A2N0X6P1</accession>
<dbReference type="AlphaFoldDB" id="A0A2N0X6P1"/>
<feature type="signal peptide" evidence="1">
    <location>
        <begin position="1"/>
        <end position="26"/>
    </location>
</feature>
<comment type="caution">
    <text evidence="2">The sequence shown here is derived from an EMBL/GenBank/DDBJ whole genome shotgun (WGS) entry which is preliminary data.</text>
</comment>
<dbReference type="EMBL" id="PJAF01000020">
    <property type="protein sequence ID" value="PKF68373.1"/>
    <property type="molecule type" value="Genomic_DNA"/>
</dbReference>
<sequence length="394" mass="41820">MKKSIRLALVASLAGLPAAFAAQATAAEVAPGALMLTVEDGTAEDLPVEVPPGYDATGTCSQGLSGTVTLPDGEQRRVMVSAAHCLKGTEGVEGDVASLYVPMEEGNRLIALPDRGEKASFTEGDHPLDPDYWFDTTPDWATADLAPDAEMTRVADSVDQYGRRHGDPVVLTGVRDYRDLEEGEVSFDNLGQPICKDGATSGRTCGIQFMRTRNTLWSTNVGLPGDSGGVNFDPTTGEALGASTQSALGLMMATQPFDVALEEAYGIPDGQVNERFSLPESTEAHDPMLTTTEYGQRVTDWAQQEMPEQTQQPAEPLTMKDAEQVALGNTMYAVGELRGQAQDAANILTQDPTRVDAVAENAATGAEILGGLAQETAQVYDEALANLVFGEEEE</sequence>
<protein>
    <recommendedName>
        <fullName evidence="4">Peptidase S1 domain-containing protein</fullName>
    </recommendedName>
</protein>
<dbReference type="InterPro" id="IPR009003">
    <property type="entry name" value="Peptidase_S1_PA"/>
</dbReference>
<feature type="chain" id="PRO_5014631721" description="Peptidase S1 domain-containing protein" evidence="1">
    <location>
        <begin position="27"/>
        <end position="394"/>
    </location>
</feature>
<reference evidence="2 3" key="1">
    <citation type="submission" date="2017-12" db="EMBL/GenBank/DDBJ databases">
        <title>Corynebacterium mastitidis 16-1433 Genome.</title>
        <authorList>
            <person name="Gulvik C.A."/>
        </authorList>
    </citation>
    <scope>NUCLEOTIDE SEQUENCE [LARGE SCALE GENOMIC DNA]</scope>
    <source>
        <strain evidence="2 3">16-1433</strain>
    </source>
</reference>
<dbReference type="RefSeq" id="WP_101173888.1">
    <property type="nucleotide sequence ID" value="NZ_JAKRKB010000004.1"/>
</dbReference>
<dbReference type="OrthoDB" id="4536940at2"/>
<evidence type="ECO:0000313" key="2">
    <source>
        <dbReference type="EMBL" id="PKF68373.1"/>
    </source>
</evidence>
<dbReference type="STRING" id="1121365.GCA_000375365_00092"/>
<evidence type="ECO:0000256" key="1">
    <source>
        <dbReference type="SAM" id="SignalP"/>
    </source>
</evidence>
<proteinExistence type="predicted"/>
<dbReference type="SUPFAM" id="SSF50494">
    <property type="entry name" value="Trypsin-like serine proteases"/>
    <property type="match status" value="1"/>
</dbReference>
<dbReference type="Proteomes" id="UP000233249">
    <property type="component" value="Unassembled WGS sequence"/>
</dbReference>
<evidence type="ECO:0000313" key="3">
    <source>
        <dbReference type="Proteomes" id="UP000233249"/>
    </source>
</evidence>
<evidence type="ECO:0008006" key="4">
    <source>
        <dbReference type="Google" id="ProtNLM"/>
    </source>
</evidence>
<name>A0A2N0X6P1_9CORY</name>